<accession>A0A832H2J0</accession>
<sequence>MNVQWQRYKELELLPDSVSKSEIPLVHLLFPFIAIWRVLLNALSREHIYENRTEYLERCWVLSDSYLSHSTYRNTLHQLLVLMDLDPE</sequence>
<organism evidence="1">
    <name type="scientific">Oscillatoriales cyanobacterium SpSt-402</name>
    <dbReference type="NCBI Taxonomy" id="2282168"/>
    <lineage>
        <taxon>Bacteria</taxon>
        <taxon>Bacillati</taxon>
        <taxon>Cyanobacteriota</taxon>
        <taxon>Cyanophyceae</taxon>
        <taxon>Oscillatoriophycideae</taxon>
        <taxon>Oscillatoriales</taxon>
    </lineage>
</organism>
<proteinExistence type="predicted"/>
<gene>
    <name evidence="1" type="ORF">ENR47_07170</name>
</gene>
<comment type="caution">
    <text evidence="1">The sequence shown here is derived from an EMBL/GenBank/DDBJ whole genome shotgun (WGS) entry which is preliminary data.</text>
</comment>
<protein>
    <submittedName>
        <fullName evidence="1">Uncharacterized protein</fullName>
    </submittedName>
</protein>
<dbReference type="AlphaFoldDB" id="A0A832H2J0"/>
<reference evidence="1" key="1">
    <citation type="journal article" date="2020" name="mSystems">
        <title>Genome- and Community-Level Interaction Insights into Carbon Utilization and Element Cycling Functions of Hydrothermarchaeota in Hydrothermal Sediment.</title>
        <authorList>
            <person name="Zhou Z."/>
            <person name="Liu Y."/>
            <person name="Xu W."/>
            <person name="Pan J."/>
            <person name="Luo Z.H."/>
            <person name="Li M."/>
        </authorList>
    </citation>
    <scope>NUCLEOTIDE SEQUENCE [LARGE SCALE GENOMIC DNA]</scope>
    <source>
        <strain evidence="1">SpSt-402</strain>
    </source>
</reference>
<dbReference type="EMBL" id="DSRD01000460">
    <property type="protein sequence ID" value="HGW94046.1"/>
    <property type="molecule type" value="Genomic_DNA"/>
</dbReference>
<evidence type="ECO:0000313" key="1">
    <source>
        <dbReference type="EMBL" id="HGW94046.1"/>
    </source>
</evidence>
<name>A0A832H2J0_9CYAN</name>